<evidence type="ECO:0008006" key="4">
    <source>
        <dbReference type="Google" id="ProtNLM"/>
    </source>
</evidence>
<sequence length="585" mass="64906">MKSSLEQIKKLALEQRETREKLYLQSFAPLDDHLAQATKDMQEMRSCYDDLLSAAAATANSAYEFSESLREMGTCLLERTGSSAYGESEGVLQMLGKAQLELQEIVDAYRSHVVRTITIPSESLLSELRKVEEMKSQCDDKREVYEHMLARYREKGKFGIGNGEQPITSQQVKEARIEYDEAARLCIFRAKSLKQGQCHSLLTQAARHHTAQLHLFRNGFKSLVEIDPRVRLVSEKQRIDCQVGLDEGEDYGSEMRNSYENNKHVELDEADLPNPHFLNVEEAARTFRKNHEAQTISQRPRPSSHSAPIYTEKLNPADKGTEIHPSVQKLQTYVLPTPARAKILSAITTRSGLQSSSTSLSTSSTNLRHSFPLHTERNSNSSPIPPPPPDRCSFTQFERHNSFDLNRNKRQAYSDPIPSKPIVSTSGPLTSKELPSGLLSRIPVSQLSTSANVSYSASPAPVSSPRITELHELPRPPDSIALKTLNSSSIAHSAPLAVRNHEHPPSNKSPKLASNIASRLLASPLIVPRSFSMPARSSKAKPFDMGASQILDQVEDFTSPPLSPISISDMKPLSSISKQSPVLGK</sequence>
<feature type="region of interest" description="Disordered" evidence="1">
    <location>
        <begin position="289"/>
        <end position="310"/>
    </location>
</feature>
<dbReference type="InterPro" id="IPR027267">
    <property type="entry name" value="AH/BAR_dom_sf"/>
</dbReference>
<feature type="region of interest" description="Disordered" evidence="1">
    <location>
        <begin position="544"/>
        <end position="585"/>
    </location>
</feature>
<dbReference type="InterPro" id="IPR037488">
    <property type="entry name" value="At2g33490-like"/>
</dbReference>
<evidence type="ECO:0000313" key="2">
    <source>
        <dbReference type="EMBL" id="WOG99651.1"/>
    </source>
</evidence>
<dbReference type="PANTHER" id="PTHR34119">
    <property type="entry name" value="HYDROXYPROLINE-RICH GLYCOPROTEIN-LIKE"/>
    <property type="match status" value="1"/>
</dbReference>
<dbReference type="SUPFAM" id="SSF103657">
    <property type="entry name" value="BAR/IMD domain-like"/>
    <property type="match status" value="1"/>
</dbReference>
<keyword evidence="3" id="KW-1185">Reference proteome</keyword>
<evidence type="ECO:0000256" key="1">
    <source>
        <dbReference type="SAM" id="MobiDB-lite"/>
    </source>
</evidence>
<dbReference type="CDD" id="cd07307">
    <property type="entry name" value="BAR"/>
    <property type="match status" value="1"/>
</dbReference>
<feature type="compositionally biased region" description="Low complexity" evidence="1">
    <location>
        <begin position="349"/>
        <end position="365"/>
    </location>
</feature>
<dbReference type="PANTHER" id="PTHR34119:SF21">
    <property type="entry name" value="BAR DOMAIN-CONTAINING PROTEIN"/>
    <property type="match status" value="1"/>
</dbReference>
<protein>
    <recommendedName>
        <fullName evidence="4">BAR domain-containing protein</fullName>
    </recommendedName>
</protein>
<reference evidence="2" key="1">
    <citation type="journal article" date="2016" name="Nat. Genet.">
        <title>A high-quality carrot genome assembly provides new insights into carotenoid accumulation and asterid genome evolution.</title>
        <authorList>
            <person name="Iorizzo M."/>
            <person name="Ellison S."/>
            <person name="Senalik D."/>
            <person name="Zeng P."/>
            <person name="Satapoomin P."/>
            <person name="Huang J."/>
            <person name="Bowman M."/>
            <person name="Iovene M."/>
            <person name="Sanseverino W."/>
            <person name="Cavagnaro P."/>
            <person name="Yildiz M."/>
            <person name="Macko-Podgorni A."/>
            <person name="Moranska E."/>
            <person name="Grzebelus E."/>
            <person name="Grzebelus D."/>
            <person name="Ashrafi H."/>
            <person name="Zheng Z."/>
            <person name="Cheng S."/>
            <person name="Spooner D."/>
            <person name="Van Deynze A."/>
            <person name="Simon P."/>
        </authorList>
    </citation>
    <scope>NUCLEOTIDE SEQUENCE</scope>
    <source>
        <tissue evidence="2">Leaf</tissue>
    </source>
</reference>
<dbReference type="Proteomes" id="UP000077755">
    <property type="component" value="Chromosome 5"/>
</dbReference>
<feature type="compositionally biased region" description="Polar residues" evidence="1">
    <location>
        <begin position="574"/>
        <end position="585"/>
    </location>
</feature>
<dbReference type="AlphaFoldDB" id="A0AAF0X321"/>
<dbReference type="Gene3D" id="1.20.1270.60">
    <property type="entry name" value="Arfaptin homology (AH) domain/BAR domain"/>
    <property type="match status" value="1"/>
</dbReference>
<organism evidence="2 3">
    <name type="scientific">Daucus carota subsp. sativus</name>
    <name type="common">Carrot</name>
    <dbReference type="NCBI Taxonomy" id="79200"/>
    <lineage>
        <taxon>Eukaryota</taxon>
        <taxon>Viridiplantae</taxon>
        <taxon>Streptophyta</taxon>
        <taxon>Embryophyta</taxon>
        <taxon>Tracheophyta</taxon>
        <taxon>Spermatophyta</taxon>
        <taxon>Magnoliopsida</taxon>
        <taxon>eudicotyledons</taxon>
        <taxon>Gunneridae</taxon>
        <taxon>Pentapetalae</taxon>
        <taxon>asterids</taxon>
        <taxon>campanulids</taxon>
        <taxon>Apiales</taxon>
        <taxon>Apiaceae</taxon>
        <taxon>Apioideae</taxon>
        <taxon>Scandiceae</taxon>
        <taxon>Daucinae</taxon>
        <taxon>Daucus</taxon>
        <taxon>Daucus sect. Daucus</taxon>
    </lineage>
</organism>
<feature type="compositionally biased region" description="Polar residues" evidence="1">
    <location>
        <begin position="293"/>
        <end position="306"/>
    </location>
</feature>
<proteinExistence type="predicted"/>
<name>A0AAF0X321_DAUCS</name>
<reference evidence="2" key="2">
    <citation type="submission" date="2022-03" db="EMBL/GenBank/DDBJ databases">
        <title>Draft title - Genomic analysis of global carrot germplasm unveils the trajectory of domestication and the origin of high carotenoid orange carrot.</title>
        <authorList>
            <person name="Iorizzo M."/>
            <person name="Ellison S."/>
            <person name="Senalik D."/>
            <person name="Macko-Podgorni A."/>
            <person name="Grzebelus D."/>
            <person name="Bostan H."/>
            <person name="Rolling W."/>
            <person name="Curaba J."/>
            <person name="Simon P."/>
        </authorList>
    </citation>
    <scope>NUCLEOTIDE SEQUENCE</scope>
    <source>
        <tissue evidence="2">Leaf</tissue>
    </source>
</reference>
<gene>
    <name evidence="2" type="ORF">DCAR_0519005</name>
</gene>
<feature type="region of interest" description="Disordered" evidence="1">
    <location>
        <begin position="349"/>
        <end position="429"/>
    </location>
</feature>
<evidence type="ECO:0000313" key="3">
    <source>
        <dbReference type="Proteomes" id="UP000077755"/>
    </source>
</evidence>
<dbReference type="EMBL" id="CP093347">
    <property type="protein sequence ID" value="WOG99651.1"/>
    <property type="molecule type" value="Genomic_DNA"/>
</dbReference>
<accession>A0AAF0X321</accession>